<feature type="domain" description="NAD-dependent epimerase/dehydratase" evidence="3">
    <location>
        <begin position="13"/>
        <end position="301"/>
    </location>
</feature>
<dbReference type="PANTHER" id="PTHR43000">
    <property type="entry name" value="DTDP-D-GLUCOSE 4,6-DEHYDRATASE-RELATED"/>
    <property type="match status" value="1"/>
</dbReference>
<dbReference type="Gene3D" id="3.90.25.10">
    <property type="entry name" value="UDP-galactose 4-epimerase, domain 1"/>
    <property type="match status" value="1"/>
</dbReference>
<evidence type="ECO:0000256" key="2">
    <source>
        <dbReference type="ARBA" id="ARBA00007637"/>
    </source>
</evidence>
<dbReference type="EMBL" id="JAMFMB010000033">
    <property type="protein sequence ID" value="MCL6285645.1"/>
    <property type="molecule type" value="Genomic_DNA"/>
</dbReference>
<gene>
    <name evidence="4" type="ORF">M3P21_19125</name>
</gene>
<comment type="pathway">
    <text evidence="1">Bacterial outer membrane biogenesis; LPS O-antigen biosynthesis.</text>
</comment>
<accession>A0ABT0Q746</accession>
<reference evidence="4" key="1">
    <citation type="submission" date="2022-05" db="EMBL/GenBank/DDBJ databases">
        <authorList>
            <person name="Park J.-S."/>
        </authorList>
    </citation>
    <scope>NUCLEOTIDE SEQUENCE</scope>
    <source>
        <strain evidence="4">2012CJ41-6</strain>
    </source>
</reference>
<dbReference type="InterPro" id="IPR036291">
    <property type="entry name" value="NAD(P)-bd_dom_sf"/>
</dbReference>
<dbReference type="RefSeq" id="WP_249712636.1">
    <property type="nucleotide sequence ID" value="NZ_JAMFMB010000033.1"/>
</dbReference>
<comment type="similarity">
    <text evidence="2">Belongs to the NAD(P)-dependent epimerase/dehydratase family.</text>
</comment>
<dbReference type="Gene3D" id="3.40.50.720">
    <property type="entry name" value="NAD(P)-binding Rossmann-like Domain"/>
    <property type="match status" value="1"/>
</dbReference>
<evidence type="ECO:0000256" key="1">
    <source>
        <dbReference type="ARBA" id="ARBA00005125"/>
    </source>
</evidence>
<proteinExistence type="inferred from homology"/>
<name>A0ABT0Q746_9RHOB</name>
<keyword evidence="5" id="KW-1185">Reference proteome</keyword>
<dbReference type="InterPro" id="IPR001509">
    <property type="entry name" value="Epimerase_deHydtase"/>
</dbReference>
<dbReference type="Proteomes" id="UP001203880">
    <property type="component" value="Unassembled WGS sequence"/>
</dbReference>
<sequence>MTASAPDFKGRTVLILGGDGFCGWPTALRFSSLGANVAILDNESRRQIDAELKVRSLTMISSLPERILAWAGESGNHMGLFRFDLATDYPALRNLLAELQPDIIVHFAEQRSAPYSMRSSEGARYSIDNNVRVTHNLLAALAETGLDPHLIHLGTIGVYGYANAGLQLPEGYLRVTAHGPDGRDVKKEIVYPGKPDSVYHLTKVLDQQLFAFYNQYYGLRITDLHQGVVWGTQTAETRRNPHLVNRFDHDPIFGTVVNRFIVQAIDGTPLTVYGSGEQARAFIHIRDMLTCITLAAETPPEPGERVRIVNQYSEICTLNALAARVSALTGAKIDYLKNPRREPEDNEFEVSRTILTSLGFEPNTFEDILAAEIADITDILATQSPDKSEFLKPGI</sequence>
<dbReference type="Pfam" id="PF01370">
    <property type="entry name" value="Epimerase"/>
    <property type="match status" value="1"/>
</dbReference>
<evidence type="ECO:0000259" key="3">
    <source>
        <dbReference type="Pfam" id="PF01370"/>
    </source>
</evidence>
<dbReference type="SUPFAM" id="SSF51735">
    <property type="entry name" value="NAD(P)-binding Rossmann-fold domains"/>
    <property type="match status" value="1"/>
</dbReference>
<comment type="caution">
    <text evidence="4">The sequence shown here is derived from an EMBL/GenBank/DDBJ whole genome shotgun (WGS) entry which is preliminary data.</text>
</comment>
<evidence type="ECO:0000313" key="5">
    <source>
        <dbReference type="Proteomes" id="UP001203880"/>
    </source>
</evidence>
<organism evidence="4 5">
    <name type="scientific">Ruegeria spongiae</name>
    <dbReference type="NCBI Taxonomy" id="2942209"/>
    <lineage>
        <taxon>Bacteria</taxon>
        <taxon>Pseudomonadati</taxon>
        <taxon>Pseudomonadota</taxon>
        <taxon>Alphaproteobacteria</taxon>
        <taxon>Rhodobacterales</taxon>
        <taxon>Roseobacteraceae</taxon>
        <taxon>Ruegeria</taxon>
    </lineage>
</organism>
<protein>
    <submittedName>
        <fullName evidence="4">NAD-dependent epimerase/dehydratase family protein</fullName>
    </submittedName>
</protein>
<evidence type="ECO:0000313" key="4">
    <source>
        <dbReference type="EMBL" id="MCL6285645.1"/>
    </source>
</evidence>